<dbReference type="PATRIC" id="fig|1476583.3.peg.685"/>
<dbReference type="AlphaFoldDB" id="A0A016QSM2"/>
<protein>
    <submittedName>
        <fullName evidence="1">Uncharacterized protein</fullName>
    </submittedName>
</protein>
<gene>
    <name evidence="1" type="ORF">DEIPH_ctg011orf0058</name>
</gene>
<dbReference type="EMBL" id="JHAC01000011">
    <property type="protein sequence ID" value="EYB69090.1"/>
    <property type="molecule type" value="Genomic_DNA"/>
</dbReference>
<comment type="caution">
    <text evidence="1">The sequence shown here is derived from an EMBL/GenBank/DDBJ whole genome shotgun (WGS) entry which is preliminary data.</text>
</comment>
<keyword evidence="2" id="KW-1185">Reference proteome</keyword>
<name>A0A016QSM2_9DEIO</name>
<evidence type="ECO:0000313" key="2">
    <source>
        <dbReference type="Proteomes" id="UP000020492"/>
    </source>
</evidence>
<dbReference type="RefSeq" id="WP_034353874.1">
    <property type="nucleotide sequence ID" value="NZ_JHAC01000011.1"/>
</dbReference>
<reference evidence="1 2" key="1">
    <citation type="submission" date="2014-03" db="EMBL/GenBank/DDBJ databases">
        <title>Draft genome sequence of Deinococcus phoenicis 1P10ME.</title>
        <authorList>
            <person name="Stepanov V.G."/>
            <person name="Vaishampayan P."/>
            <person name="Venkateswaran K."/>
            <person name="Fox G.E."/>
        </authorList>
    </citation>
    <scope>NUCLEOTIDE SEQUENCE [LARGE SCALE GENOMIC DNA]</scope>
    <source>
        <strain evidence="1 2">1P10ME</strain>
    </source>
</reference>
<accession>A0A016QSM2</accession>
<dbReference type="Proteomes" id="UP000020492">
    <property type="component" value="Unassembled WGS sequence"/>
</dbReference>
<proteinExistence type="predicted"/>
<sequence>MTPHALPTPGHDHLTRLDRYRAACAALLAASGAYDAAYLAAQHRHALALSHIGGEVEAEVSTAEKVEVTA</sequence>
<organism evidence="1 2">
    <name type="scientific">Deinococcus phoenicis</name>
    <dbReference type="NCBI Taxonomy" id="1476583"/>
    <lineage>
        <taxon>Bacteria</taxon>
        <taxon>Thermotogati</taxon>
        <taxon>Deinococcota</taxon>
        <taxon>Deinococci</taxon>
        <taxon>Deinococcales</taxon>
        <taxon>Deinococcaceae</taxon>
        <taxon>Deinococcus</taxon>
    </lineage>
</organism>
<evidence type="ECO:0000313" key="1">
    <source>
        <dbReference type="EMBL" id="EYB69090.1"/>
    </source>
</evidence>